<sequence length="248" mass="27132">MCVDGSSSGPGWVIGEEAQGRGLVSGGISISPVSKANGPQTIMTKDRVESPRKQIGNLAPVQESESDVQTGLKVKGKKWKRVAREVQRKQKSGLLASPLKRKLLANLPSLKSPTKTSPFKISNSPNRTNSPIRTNYSPKTSSEKRKAGFLNSQPSPQSQCNQTKQNPDRRLGNVRTTVEKEAGDDVSVLLMETMASNLADEEVVDHQSTIVASWRSQRRAAGGIGNSMAKLGWPMRWQLVRIGRYRAR</sequence>
<proteinExistence type="predicted"/>
<gene>
    <name evidence="2" type="ORF">LWI29_036496</name>
</gene>
<reference evidence="2" key="1">
    <citation type="journal article" date="2022" name="Plant J.">
        <title>Strategies of tolerance reflected in two North American maple genomes.</title>
        <authorList>
            <person name="McEvoy S.L."/>
            <person name="Sezen U.U."/>
            <person name="Trouern-Trend A."/>
            <person name="McMahon S.M."/>
            <person name="Schaberg P.G."/>
            <person name="Yang J."/>
            <person name="Wegrzyn J.L."/>
            <person name="Swenson N.G."/>
        </authorList>
    </citation>
    <scope>NUCLEOTIDE SEQUENCE</scope>
    <source>
        <strain evidence="2">NS2018</strain>
    </source>
</reference>
<dbReference type="Proteomes" id="UP001168877">
    <property type="component" value="Unassembled WGS sequence"/>
</dbReference>
<evidence type="ECO:0000256" key="1">
    <source>
        <dbReference type="SAM" id="MobiDB-lite"/>
    </source>
</evidence>
<protein>
    <submittedName>
        <fullName evidence="2">Uncharacterized protein</fullName>
    </submittedName>
</protein>
<dbReference type="EMBL" id="JAUESC010000387">
    <property type="protein sequence ID" value="KAK0575276.1"/>
    <property type="molecule type" value="Genomic_DNA"/>
</dbReference>
<feature type="compositionally biased region" description="Polar residues" evidence="1">
    <location>
        <begin position="109"/>
        <end position="140"/>
    </location>
</feature>
<dbReference type="AlphaFoldDB" id="A0AA39VCS4"/>
<accession>A0AA39VCS4</accession>
<keyword evidence="3" id="KW-1185">Reference proteome</keyword>
<organism evidence="2 3">
    <name type="scientific">Acer saccharum</name>
    <name type="common">Sugar maple</name>
    <dbReference type="NCBI Taxonomy" id="4024"/>
    <lineage>
        <taxon>Eukaryota</taxon>
        <taxon>Viridiplantae</taxon>
        <taxon>Streptophyta</taxon>
        <taxon>Embryophyta</taxon>
        <taxon>Tracheophyta</taxon>
        <taxon>Spermatophyta</taxon>
        <taxon>Magnoliopsida</taxon>
        <taxon>eudicotyledons</taxon>
        <taxon>Gunneridae</taxon>
        <taxon>Pentapetalae</taxon>
        <taxon>rosids</taxon>
        <taxon>malvids</taxon>
        <taxon>Sapindales</taxon>
        <taxon>Sapindaceae</taxon>
        <taxon>Hippocastanoideae</taxon>
        <taxon>Acereae</taxon>
        <taxon>Acer</taxon>
    </lineage>
</organism>
<reference evidence="2" key="2">
    <citation type="submission" date="2023-06" db="EMBL/GenBank/DDBJ databases">
        <authorList>
            <person name="Swenson N.G."/>
            <person name="Wegrzyn J.L."/>
            <person name="Mcevoy S.L."/>
        </authorList>
    </citation>
    <scope>NUCLEOTIDE SEQUENCE</scope>
    <source>
        <strain evidence="2">NS2018</strain>
        <tissue evidence="2">Leaf</tissue>
    </source>
</reference>
<feature type="region of interest" description="Disordered" evidence="1">
    <location>
        <begin position="106"/>
        <end position="170"/>
    </location>
</feature>
<evidence type="ECO:0000313" key="2">
    <source>
        <dbReference type="EMBL" id="KAK0575276.1"/>
    </source>
</evidence>
<comment type="caution">
    <text evidence="2">The sequence shown here is derived from an EMBL/GenBank/DDBJ whole genome shotgun (WGS) entry which is preliminary data.</text>
</comment>
<name>A0AA39VCS4_ACESA</name>
<evidence type="ECO:0000313" key="3">
    <source>
        <dbReference type="Proteomes" id="UP001168877"/>
    </source>
</evidence>